<name>A0A948T2A9_9FIRM</name>
<keyword evidence="3 8" id="KW-0479">Metal-binding</keyword>
<dbReference type="InterPro" id="IPR002582">
    <property type="entry name" value="ACPS"/>
</dbReference>
<keyword evidence="7 8" id="KW-0275">Fatty acid biosynthesis</keyword>
<dbReference type="InterPro" id="IPR004568">
    <property type="entry name" value="Ppantetheine-prot_Trfase_dom"/>
</dbReference>
<organism evidence="10 11">
    <name type="scientific">Candidatus Allofournierella pullistercoris</name>
    <dbReference type="NCBI Taxonomy" id="2838597"/>
    <lineage>
        <taxon>Bacteria</taxon>
        <taxon>Bacillati</taxon>
        <taxon>Bacillota</taxon>
        <taxon>Clostridia</taxon>
        <taxon>Eubacteriales</taxon>
        <taxon>Oscillospiraceae</taxon>
        <taxon>Allofournierella</taxon>
    </lineage>
</organism>
<dbReference type="NCBIfam" id="TIGR00516">
    <property type="entry name" value="acpS"/>
    <property type="match status" value="1"/>
</dbReference>
<dbReference type="InterPro" id="IPR037143">
    <property type="entry name" value="4-PPantetheinyl_Trfase_dom_sf"/>
</dbReference>
<accession>A0A948T2A9</accession>
<evidence type="ECO:0000313" key="10">
    <source>
        <dbReference type="EMBL" id="MBU3806039.1"/>
    </source>
</evidence>
<evidence type="ECO:0000256" key="2">
    <source>
        <dbReference type="ARBA" id="ARBA00022679"/>
    </source>
</evidence>
<dbReference type="Gene3D" id="3.90.470.20">
    <property type="entry name" value="4'-phosphopantetheinyl transferase domain"/>
    <property type="match status" value="1"/>
</dbReference>
<dbReference type="NCBIfam" id="TIGR00556">
    <property type="entry name" value="pantethn_trn"/>
    <property type="match status" value="1"/>
</dbReference>
<evidence type="ECO:0000256" key="4">
    <source>
        <dbReference type="ARBA" id="ARBA00022832"/>
    </source>
</evidence>
<feature type="binding site" evidence="8">
    <location>
        <position position="8"/>
    </location>
    <ligand>
        <name>Mg(2+)</name>
        <dbReference type="ChEBI" id="CHEBI:18420"/>
    </ligand>
</feature>
<comment type="catalytic activity">
    <reaction evidence="8">
        <text>apo-[ACP] + CoA = holo-[ACP] + adenosine 3',5'-bisphosphate + H(+)</text>
        <dbReference type="Rhea" id="RHEA:12068"/>
        <dbReference type="Rhea" id="RHEA-COMP:9685"/>
        <dbReference type="Rhea" id="RHEA-COMP:9690"/>
        <dbReference type="ChEBI" id="CHEBI:15378"/>
        <dbReference type="ChEBI" id="CHEBI:29999"/>
        <dbReference type="ChEBI" id="CHEBI:57287"/>
        <dbReference type="ChEBI" id="CHEBI:58343"/>
        <dbReference type="ChEBI" id="CHEBI:64479"/>
        <dbReference type="EC" id="2.7.8.7"/>
    </reaction>
</comment>
<dbReference type="HAMAP" id="MF_00101">
    <property type="entry name" value="AcpS"/>
    <property type="match status" value="1"/>
</dbReference>
<evidence type="ECO:0000256" key="6">
    <source>
        <dbReference type="ARBA" id="ARBA00023098"/>
    </source>
</evidence>
<feature type="binding site" evidence="8">
    <location>
        <position position="57"/>
    </location>
    <ligand>
        <name>Mg(2+)</name>
        <dbReference type="ChEBI" id="CHEBI:18420"/>
    </ligand>
</feature>
<dbReference type="GO" id="GO:0006633">
    <property type="term" value="P:fatty acid biosynthetic process"/>
    <property type="evidence" value="ECO:0007669"/>
    <property type="project" value="UniProtKB-UniRule"/>
</dbReference>
<gene>
    <name evidence="8 10" type="primary">acpS</name>
    <name evidence="10" type="ORF">H9882_04010</name>
</gene>
<proteinExistence type="inferred from homology"/>
<comment type="similarity">
    <text evidence="8">Belongs to the P-Pant transferase superfamily. AcpS family.</text>
</comment>
<reference evidence="10" key="1">
    <citation type="journal article" date="2021" name="PeerJ">
        <title>Extensive microbial diversity within the chicken gut microbiome revealed by metagenomics and culture.</title>
        <authorList>
            <person name="Gilroy R."/>
            <person name="Ravi A."/>
            <person name="Getino M."/>
            <person name="Pursley I."/>
            <person name="Horton D.L."/>
            <person name="Alikhan N.F."/>
            <person name="Baker D."/>
            <person name="Gharbi K."/>
            <person name="Hall N."/>
            <person name="Watson M."/>
            <person name="Adriaenssens E.M."/>
            <person name="Foster-Nyarko E."/>
            <person name="Jarju S."/>
            <person name="Secka A."/>
            <person name="Antonio M."/>
            <person name="Oren A."/>
            <person name="Chaudhuri R.R."/>
            <person name="La Ragione R."/>
            <person name="Hildebrand F."/>
            <person name="Pallen M.J."/>
        </authorList>
    </citation>
    <scope>NUCLEOTIDE SEQUENCE</scope>
    <source>
        <strain evidence="10">B5_2728</strain>
    </source>
</reference>
<dbReference type="InterPro" id="IPR008278">
    <property type="entry name" value="4-PPantetheinyl_Trfase_dom"/>
</dbReference>
<sequence length="123" mass="13443">MIVGIGVDVVQIDRMEKSLASPAFWRRVFGEQEQQFLQTKSGQRLYQSAAANFAAKEAFLKAAGRGLGGFALAEIQLLRQPDGKPYFHLEGQAAEWLAQQGARVHVSVCHDGGIAQAFVVVEQ</sequence>
<evidence type="ECO:0000256" key="1">
    <source>
        <dbReference type="ARBA" id="ARBA00022516"/>
    </source>
</evidence>
<comment type="cofactor">
    <cofactor evidence="8">
        <name>Mg(2+)</name>
        <dbReference type="ChEBI" id="CHEBI:18420"/>
    </cofactor>
</comment>
<dbReference type="SUPFAM" id="SSF56214">
    <property type="entry name" value="4'-phosphopantetheinyl transferase"/>
    <property type="match status" value="1"/>
</dbReference>
<reference evidence="10" key="2">
    <citation type="submission" date="2021-04" db="EMBL/GenBank/DDBJ databases">
        <authorList>
            <person name="Gilroy R."/>
        </authorList>
    </citation>
    <scope>NUCLEOTIDE SEQUENCE</scope>
    <source>
        <strain evidence="10">B5_2728</strain>
    </source>
</reference>
<evidence type="ECO:0000313" key="11">
    <source>
        <dbReference type="Proteomes" id="UP000713596"/>
    </source>
</evidence>
<keyword evidence="2 8" id="KW-0808">Transferase</keyword>
<evidence type="ECO:0000256" key="7">
    <source>
        <dbReference type="ARBA" id="ARBA00023160"/>
    </source>
</evidence>
<dbReference type="EC" id="2.7.8.7" evidence="8"/>
<dbReference type="AlphaFoldDB" id="A0A948T2A9"/>
<comment type="caution">
    <text evidence="10">The sequence shown here is derived from an EMBL/GenBank/DDBJ whole genome shotgun (WGS) entry which is preliminary data.</text>
</comment>
<evidence type="ECO:0000256" key="5">
    <source>
        <dbReference type="ARBA" id="ARBA00022842"/>
    </source>
</evidence>
<keyword evidence="1 8" id="KW-0444">Lipid biosynthesis</keyword>
<dbReference type="EMBL" id="JAHLFP010000031">
    <property type="protein sequence ID" value="MBU3806039.1"/>
    <property type="molecule type" value="Genomic_DNA"/>
</dbReference>
<keyword evidence="8" id="KW-0963">Cytoplasm</keyword>
<comment type="subcellular location">
    <subcellularLocation>
        <location evidence="8">Cytoplasm</location>
    </subcellularLocation>
</comment>
<feature type="domain" description="4'-phosphopantetheinyl transferase" evidence="9">
    <location>
        <begin position="4"/>
        <end position="104"/>
    </location>
</feature>
<dbReference type="GO" id="GO:0005737">
    <property type="term" value="C:cytoplasm"/>
    <property type="evidence" value="ECO:0007669"/>
    <property type="project" value="UniProtKB-SubCell"/>
</dbReference>
<evidence type="ECO:0000256" key="3">
    <source>
        <dbReference type="ARBA" id="ARBA00022723"/>
    </source>
</evidence>
<dbReference type="GO" id="GO:0000287">
    <property type="term" value="F:magnesium ion binding"/>
    <property type="evidence" value="ECO:0007669"/>
    <property type="project" value="UniProtKB-UniRule"/>
</dbReference>
<keyword evidence="4 8" id="KW-0276">Fatty acid metabolism</keyword>
<dbReference type="Proteomes" id="UP000713596">
    <property type="component" value="Unassembled WGS sequence"/>
</dbReference>
<evidence type="ECO:0000256" key="8">
    <source>
        <dbReference type="HAMAP-Rule" id="MF_00101"/>
    </source>
</evidence>
<keyword evidence="6 8" id="KW-0443">Lipid metabolism</keyword>
<comment type="function">
    <text evidence="8">Transfers the 4'-phosphopantetheine moiety from coenzyme A to a Ser of acyl-carrier-protein.</text>
</comment>
<protein>
    <recommendedName>
        <fullName evidence="8">Holo-[acyl-carrier-protein] synthase</fullName>
        <shortName evidence="8">Holo-ACP synthase</shortName>
        <ecNumber evidence="8">2.7.8.7</ecNumber>
    </recommendedName>
    <alternativeName>
        <fullName evidence="8">4'-phosphopantetheinyl transferase AcpS</fullName>
    </alternativeName>
</protein>
<keyword evidence="5 8" id="KW-0460">Magnesium</keyword>
<evidence type="ECO:0000259" key="9">
    <source>
        <dbReference type="Pfam" id="PF01648"/>
    </source>
</evidence>
<dbReference type="GO" id="GO:0008897">
    <property type="term" value="F:holo-[acyl-carrier-protein] synthase activity"/>
    <property type="evidence" value="ECO:0007669"/>
    <property type="project" value="UniProtKB-UniRule"/>
</dbReference>
<dbReference type="Pfam" id="PF01648">
    <property type="entry name" value="ACPS"/>
    <property type="match status" value="1"/>
</dbReference>